<dbReference type="GO" id="GO:0050661">
    <property type="term" value="F:NADP binding"/>
    <property type="evidence" value="ECO:0007669"/>
    <property type="project" value="InterPro"/>
</dbReference>
<evidence type="ECO:0000256" key="4">
    <source>
        <dbReference type="ARBA" id="ARBA00022526"/>
    </source>
</evidence>
<dbReference type="InterPro" id="IPR022674">
    <property type="entry name" value="G6P_DH_NAD-bd"/>
</dbReference>
<evidence type="ECO:0000313" key="11">
    <source>
        <dbReference type="EMBL" id="VDO57572.1"/>
    </source>
</evidence>
<dbReference type="PRINTS" id="PR00079">
    <property type="entry name" value="G6PDHDRGNASE"/>
</dbReference>
<evidence type="ECO:0000259" key="9">
    <source>
        <dbReference type="Pfam" id="PF00479"/>
    </source>
</evidence>
<proteinExistence type="inferred from homology"/>
<feature type="domain" description="Glucose-6-phosphate dehydrogenase C-terminal" evidence="10">
    <location>
        <begin position="787"/>
        <end position="932"/>
    </location>
</feature>
<dbReference type="SUPFAM" id="SSF51735">
    <property type="entry name" value="NAD(P)-binding Rossmann-fold domains"/>
    <property type="match status" value="1"/>
</dbReference>
<evidence type="ECO:0000256" key="5">
    <source>
        <dbReference type="ARBA" id="ARBA00022857"/>
    </source>
</evidence>
<accession>A0A3P8A996</accession>
<keyword evidence="12" id="KW-1185">Reference proteome</keyword>
<dbReference type="InterPro" id="IPR036291">
    <property type="entry name" value="NAD(P)-bd_dom_sf"/>
</dbReference>
<dbReference type="Pfam" id="PF02781">
    <property type="entry name" value="G6PD_C"/>
    <property type="match status" value="3"/>
</dbReference>
<dbReference type="GO" id="GO:0009051">
    <property type="term" value="P:pentose-phosphate shunt, oxidative branch"/>
    <property type="evidence" value="ECO:0007669"/>
    <property type="project" value="TreeGrafter"/>
</dbReference>
<feature type="domain" description="Glucose-6-phosphate dehydrogenase C-terminal" evidence="10">
    <location>
        <begin position="159"/>
        <end position="237"/>
    </location>
</feature>
<dbReference type="SUPFAM" id="SSF56219">
    <property type="entry name" value="DNase I-like"/>
    <property type="match status" value="1"/>
</dbReference>
<name>A0A3P8A996_9TREM</name>
<feature type="domain" description="Glucose-6-phosphate dehydrogenase NAD-binding" evidence="9">
    <location>
        <begin position="2"/>
        <end position="157"/>
    </location>
</feature>
<gene>
    <name evidence="11" type="ORF">SMRZ_LOCUS3269</name>
</gene>
<dbReference type="HAMAP" id="MF_00966">
    <property type="entry name" value="G6PD"/>
    <property type="match status" value="1"/>
</dbReference>
<dbReference type="GO" id="GO:0004345">
    <property type="term" value="F:glucose-6-phosphate dehydrogenase activity"/>
    <property type="evidence" value="ECO:0007669"/>
    <property type="project" value="UniProtKB-EC"/>
</dbReference>
<evidence type="ECO:0000256" key="7">
    <source>
        <dbReference type="ARBA" id="ARBA00023277"/>
    </source>
</evidence>
<dbReference type="PANTHER" id="PTHR23429:SF0">
    <property type="entry name" value="GLUCOSE-6-PHOSPHATE 1-DEHYDROGENASE"/>
    <property type="match status" value="1"/>
</dbReference>
<keyword evidence="6" id="KW-0560">Oxidoreductase</keyword>
<dbReference type="Gene3D" id="3.30.360.10">
    <property type="entry name" value="Dihydrodipicolinate Reductase, domain 2"/>
    <property type="match status" value="2"/>
</dbReference>
<dbReference type="Pfam" id="PF00479">
    <property type="entry name" value="G6PD_N"/>
    <property type="match status" value="1"/>
</dbReference>
<dbReference type="InterPro" id="IPR019796">
    <property type="entry name" value="G6P_DH_AS"/>
</dbReference>
<dbReference type="UniPathway" id="UPA00115"/>
<evidence type="ECO:0000256" key="1">
    <source>
        <dbReference type="ARBA" id="ARBA00004937"/>
    </source>
</evidence>
<dbReference type="EC" id="1.1.1.49" evidence="3"/>
<dbReference type="SUPFAM" id="SSF55347">
    <property type="entry name" value="Glyceraldehyde-3-phosphate dehydrogenase-like, C-terminal domain"/>
    <property type="match status" value="3"/>
</dbReference>
<dbReference type="PANTHER" id="PTHR23429">
    <property type="entry name" value="GLUCOSE-6-PHOSPHATE 1-DEHYDROGENASE G6PD"/>
    <property type="match status" value="1"/>
</dbReference>
<dbReference type="Gene3D" id="3.40.50.720">
    <property type="entry name" value="NAD(P)-binding Rossmann-like Domain"/>
    <property type="match status" value="1"/>
</dbReference>
<dbReference type="PROSITE" id="PS00069">
    <property type="entry name" value="G6P_DEHYDROGENASE"/>
    <property type="match status" value="1"/>
</dbReference>
<organism evidence="11 12">
    <name type="scientific">Schistosoma margrebowiei</name>
    <dbReference type="NCBI Taxonomy" id="48269"/>
    <lineage>
        <taxon>Eukaryota</taxon>
        <taxon>Metazoa</taxon>
        <taxon>Spiralia</taxon>
        <taxon>Lophotrochozoa</taxon>
        <taxon>Platyhelminthes</taxon>
        <taxon>Trematoda</taxon>
        <taxon>Digenea</taxon>
        <taxon>Strigeidida</taxon>
        <taxon>Schistosomatoidea</taxon>
        <taxon>Schistosomatidae</taxon>
        <taxon>Schistosoma</taxon>
    </lineage>
</organism>
<comment type="pathway">
    <text evidence="1">Carbohydrate degradation; pentose phosphate pathway; D-ribulose 5-phosphate from D-glucose 6-phosphate (oxidative stage): step 1/3.</text>
</comment>
<protein>
    <recommendedName>
        <fullName evidence="3">glucose-6-phosphate dehydrogenase (NADP(+))</fullName>
        <ecNumber evidence="3">1.1.1.49</ecNumber>
    </recommendedName>
</protein>
<keyword evidence="7" id="KW-0119">Carbohydrate metabolism</keyword>
<dbReference type="GO" id="GO:0006006">
    <property type="term" value="P:glucose metabolic process"/>
    <property type="evidence" value="ECO:0007669"/>
    <property type="project" value="UniProtKB-KW"/>
</dbReference>
<dbReference type="GO" id="GO:0005829">
    <property type="term" value="C:cytosol"/>
    <property type="evidence" value="ECO:0007669"/>
    <property type="project" value="TreeGrafter"/>
</dbReference>
<evidence type="ECO:0000256" key="2">
    <source>
        <dbReference type="ARBA" id="ARBA00009975"/>
    </source>
</evidence>
<reference evidence="11 12" key="1">
    <citation type="submission" date="2018-11" db="EMBL/GenBank/DDBJ databases">
        <authorList>
            <consortium name="Pathogen Informatics"/>
        </authorList>
    </citation>
    <scope>NUCLEOTIDE SEQUENCE [LARGE SCALE GENOMIC DNA]</scope>
    <source>
        <strain evidence="11 12">Zambia</strain>
    </source>
</reference>
<evidence type="ECO:0000259" key="10">
    <source>
        <dbReference type="Pfam" id="PF02781"/>
    </source>
</evidence>
<keyword evidence="5" id="KW-0521">NADP</keyword>
<evidence type="ECO:0000313" key="12">
    <source>
        <dbReference type="Proteomes" id="UP000277204"/>
    </source>
</evidence>
<dbReference type="InterPro" id="IPR001282">
    <property type="entry name" value="G6P_DH"/>
</dbReference>
<evidence type="ECO:0000256" key="3">
    <source>
        <dbReference type="ARBA" id="ARBA00013019"/>
    </source>
</evidence>
<dbReference type="EMBL" id="UZAI01000919">
    <property type="protein sequence ID" value="VDO57572.1"/>
    <property type="molecule type" value="Genomic_DNA"/>
</dbReference>
<evidence type="ECO:0000256" key="6">
    <source>
        <dbReference type="ARBA" id="ARBA00023002"/>
    </source>
</evidence>
<dbReference type="AlphaFoldDB" id="A0A3P8A996"/>
<comment type="similarity">
    <text evidence="2">Belongs to the glucose-6-phosphate dehydrogenase family.</text>
</comment>
<sequence>MFRDGLLPPRTYFVGFARSDIGTQDIRAESEKFAKLSSSPCQKYEEFWNCNFYLRGDYTNPKTFELLNKFIESKWEQSVNRIFYYAIPPSVYKPVSSSIKEFCTNKNPDTWTRLIIEKPFGRDLDSFNELNSELTKLFTEEQIYRIDHYLGKEMVQNLLILRFCNQVFSPLWNRENIDNITISFKEPFGTEGRGGYFDQFGIIRDVVQNHLIQILSLVAMEKPISVNADDIRDEKVDCNHFCLTFHFDVVVTDISAWFDTNFIELYLSQVRVLRSIEPLTIDDIVIGQYIADPNATNPPASLSYTDDPSVPKDSITPTYVCAVLYVRNDRWKGVPFILRAGKGELLLYSGHEEENAPHTQGAALMLSKQAQNALTGRESHRPMTIKVSSKTKKESISMNIIHCYAPTNDYNEHAIDQFYNSLQSIIEKCPTKDLTILLGDFNAKVGMNNTGYEDIMGRQGMGERNEKCHKKHHHKEWITVDKLDKIQERTNKKAAINTSRTRAEKAEAQAEYTEVNEHVKRSNRNDRRKYVEDLATTAEKAAREGNMRQLYDITKKLSGNRCKPERPVKSKEGMVVTSIEEQRNRWVKHFNELLNRPAPLNPPDIEATPTDLPINVESLTIEEMSMAIRQIKSGKAAGPDNIPTEALKADVEATARILHILFNKIWDEEQVPKDWKEGLLVKTPTSEGKHGIQWTSSMQLNDLDYADDLALLSHTQQQMQEKTNSVAAAVGLNIHKGQSKILRYNAACTNPITIDRENLEGVKTFTYLGSIIDEHGGSDADVKARIALNERKAEVRVQFKEPHIHLFGSKEGLPRNELVIRVQPDEAVYIKLNVKSPGMKFQTEETELDLTYAQRYKAIKLPDAYERLILDVFCGVQTNFVRSDELREAWRILTPVLKYLEENKVSPYPYVYGSRNGPKEADILCKKAGFQYSGTYVWKSG</sequence>
<feature type="domain" description="Glucose-6-phosphate dehydrogenase C-terminal" evidence="10">
    <location>
        <begin position="268"/>
        <end position="343"/>
    </location>
</feature>
<keyword evidence="4" id="KW-0313">Glucose metabolism</keyword>
<evidence type="ECO:0000256" key="8">
    <source>
        <dbReference type="ARBA" id="ARBA00047696"/>
    </source>
</evidence>
<dbReference type="Proteomes" id="UP000277204">
    <property type="component" value="Unassembled WGS sequence"/>
</dbReference>
<dbReference type="InterPro" id="IPR036691">
    <property type="entry name" value="Endo/exonu/phosph_ase_sf"/>
</dbReference>
<dbReference type="InterPro" id="IPR022675">
    <property type="entry name" value="G6P_DH_C"/>
</dbReference>
<comment type="catalytic activity">
    <reaction evidence="8">
        <text>D-glucose 6-phosphate + NADP(+) = 6-phospho-D-glucono-1,5-lactone + NADPH + H(+)</text>
        <dbReference type="Rhea" id="RHEA:15841"/>
        <dbReference type="ChEBI" id="CHEBI:15378"/>
        <dbReference type="ChEBI" id="CHEBI:57783"/>
        <dbReference type="ChEBI" id="CHEBI:57955"/>
        <dbReference type="ChEBI" id="CHEBI:58349"/>
        <dbReference type="ChEBI" id="CHEBI:61548"/>
        <dbReference type="EC" id="1.1.1.49"/>
    </reaction>
    <physiologicalReaction direction="left-to-right" evidence="8">
        <dbReference type="Rhea" id="RHEA:15842"/>
    </physiologicalReaction>
</comment>